<evidence type="ECO:0000256" key="6">
    <source>
        <dbReference type="SAM" id="Phobius"/>
    </source>
</evidence>
<feature type="chain" id="PRO_5031467979" evidence="7">
    <location>
        <begin position="24"/>
        <end position="108"/>
    </location>
</feature>
<dbReference type="PANTHER" id="PTHR43461">
    <property type="entry name" value="TRANSMEMBRANE PROTEIN 256"/>
    <property type="match status" value="1"/>
</dbReference>
<dbReference type="AlphaFoldDB" id="A0A7W6FQS8"/>
<gene>
    <name evidence="8" type="ORF">GGR43_002041</name>
</gene>
<evidence type="ECO:0000256" key="3">
    <source>
        <dbReference type="ARBA" id="ARBA00022692"/>
    </source>
</evidence>
<dbReference type="Proteomes" id="UP000571950">
    <property type="component" value="Unassembled WGS sequence"/>
</dbReference>
<dbReference type="GO" id="GO:0016020">
    <property type="term" value="C:membrane"/>
    <property type="evidence" value="ECO:0007669"/>
    <property type="project" value="UniProtKB-SubCell"/>
</dbReference>
<feature type="transmembrane region" description="Helical" evidence="6">
    <location>
        <begin position="33"/>
        <end position="51"/>
    </location>
</feature>
<evidence type="ECO:0000256" key="1">
    <source>
        <dbReference type="ARBA" id="ARBA00004141"/>
    </source>
</evidence>
<dbReference type="Pfam" id="PF04241">
    <property type="entry name" value="DUF423"/>
    <property type="match status" value="1"/>
</dbReference>
<comment type="similarity">
    <text evidence="2">Belongs to the UPF0382 family.</text>
</comment>
<keyword evidence="7" id="KW-0732">Signal</keyword>
<evidence type="ECO:0000313" key="9">
    <source>
        <dbReference type="Proteomes" id="UP000571950"/>
    </source>
</evidence>
<reference evidence="8 9" key="1">
    <citation type="submission" date="2020-08" db="EMBL/GenBank/DDBJ databases">
        <title>Genomic Encyclopedia of Type Strains, Phase IV (KMG-IV): sequencing the most valuable type-strain genomes for metagenomic binning, comparative biology and taxonomic classification.</title>
        <authorList>
            <person name="Goeker M."/>
        </authorList>
    </citation>
    <scope>NUCLEOTIDE SEQUENCE [LARGE SCALE GENOMIC DNA]</scope>
    <source>
        <strain evidence="8 9">DSM 26189</strain>
    </source>
</reference>
<keyword evidence="4 6" id="KW-1133">Transmembrane helix</keyword>
<evidence type="ECO:0000313" key="8">
    <source>
        <dbReference type="EMBL" id="MBB3926324.1"/>
    </source>
</evidence>
<proteinExistence type="inferred from homology"/>
<evidence type="ECO:0000256" key="4">
    <source>
        <dbReference type="ARBA" id="ARBA00022989"/>
    </source>
</evidence>
<keyword evidence="5 6" id="KW-0472">Membrane</keyword>
<accession>A0A7W6FQS8</accession>
<evidence type="ECO:0000256" key="7">
    <source>
        <dbReference type="SAM" id="SignalP"/>
    </source>
</evidence>
<dbReference type="PANTHER" id="PTHR43461:SF1">
    <property type="entry name" value="TRANSMEMBRANE PROTEIN 256"/>
    <property type="match status" value="1"/>
</dbReference>
<name>A0A7W6FQS8_9SPHN</name>
<keyword evidence="3 6" id="KW-0812">Transmembrane</keyword>
<protein>
    <submittedName>
        <fullName evidence="8">Uncharacterized membrane protein YgdD (TMEM256/DUF423 family)</fullName>
    </submittedName>
</protein>
<dbReference type="InterPro" id="IPR006696">
    <property type="entry name" value="DUF423"/>
</dbReference>
<feature type="transmembrane region" description="Helical" evidence="6">
    <location>
        <begin position="82"/>
        <end position="106"/>
    </location>
</feature>
<dbReference type="RefSeq" id="WP_188071863.1">
    <property type="nucleotide sequence ID" value="NZ_BSPS01000016.1"/>
</dbReference>
<evidence type="ECO:0000256" key="5">
    <source>
        <dbReference type="ARBA" id="ARBA00023136"/>
    </source>
</evidence>
<comment type="subcellular location">
    <subcellularLocation>
        <location evidence="1">Membrane</location>
        <topology evidence="1">Multi-pass membrane protein</topology>
    </subcellularLocation>
</comment>
<keyword evidence="9" id="KW-1185">Reference proteome</keyword>
<feature type="transmembrane region" description="Helical" evidence="6">
    <location>
        <begin position="58"/>
        <end position="76"/>
    </location>
</feature>
<dbReference type="EMBL" id="JACIDT010000006">
    <property type="protein sequence ID" value="MBB3926324.1"/>
    <property type="molecule type" value="Genomic_DNA"/>
</dbReference>
<sequence length="108" mass="11154">MVGFLAALSAALAIAAGAFGAHGASSPQAAEWLRTGGLYQLIHAVAAIALMQAARPAAMLMLAGAAIFAFTLYAMAFGAPRWFGAITPIGGTLMIVGWLWAAWGYWRA</sequence>
<comment type="caution">
    <text evidence="8">The sequence shown here is derived from an EMBL/GenBank/DDBJ whole genome shotgun (WGS) entry which is preliminary data.</text>
</comment>
<feature type="signal peptide" evidence="7">
    <location>
        <begin position="1"/>
        <end position="23"/>
    </location>
</feature>
<evidence type="ECO:0000256" key="2">
    <source>
        <dbReference type="ARBA" id="ARBA00009694"/>
    </source>
</evidence>
<organism evidence="8 9">
    <name type="scientific">Sphingobium jiangsuense</name>
    <dbReference type="NCBI Taxonomy" id="870476"/>
    <lineage>
        <taxon>Bacteria</taxon>
        <taxon>Pseudomonadati</taxon>
        <taxon>Pseudomonadota</taxon>
        <taxon>Alphaproteobacteria</taxon>
        <taxon>Sphingomonadales</taxon>
        <taxon>Sphingomonadaceae</taxon>
        <taxon>Sphingobium</taxon>
    </lineage>
</organism>